<organism evidence="1 2">
    <name type="scientific">Corynespora cassiicola Philippines</name>
    <dbReference type="NCBI Taxonomy" id="1448308"/>
    <lineage>
        <taxon>Eukaryota</taxon>
        <taxon>Fungi</taxon>
        <taxon>Dikarya</taxon>
        <taxon>Ascomycota</taxon>
        <taxon>Pezizomycotina</taxon>
        <taxon>Dothideomycetes</taxon>
        <taxon>Pleosporomycetidae</taxon>
        <taxon>Pleosporales</taxon>
        <taxon>Corynesporascaceae</taxon>
        <taxon>Corynespora</taxon>
    </lineage>
</organism>
<evidence type="ECO:0000313" key="2">
    <source>
        <dbReference type="Proteomes" id="UP000240883"/>
    </source>
</evidence>
<dbReference type="EMBL" id="KZ678130">
    <property type="protein sequence ID" value="PSN72295.1"/>
    <property type="molecule type" value="Genomic_DNA"/>
</dbReference>
<name>A0A2T2P3P8_CORCC</name>
<protein>
    <submittedName>
        <fullName evidence="1">Uncharacterized protein</fullName>
    </submittedName>
</protein>
<dbReference type="Proteomes" id="UP000240883">
    <property type="component" value="Unassembled WGS sequence"/>
</dbReference>
<sequence length="115" mass="12053">MLALGAFGHSPLRRLFLSAAGPRAPQPAWGCSVQASIALLFGAARRRAQTPGQSLGLWRLVGTAHSPPILEAGTTDGRLASVLYCRYTSPSCGVRSTSGAKPQVISSKPSCFKML</sequence>
<keyword evidence="2" id="KW-1185">Reference proteome</keyword>
<evidence type="ECO:0000313" key="1">
    <source>
        <dbReference type="EMBL" id="PSN72295.1"/>
    </source>
</evidence>
<reference evidence="1 2" key="1">
    <citation type="journal article" date="2018" name="Front. Microbiol.">
        <title>Genome-Wide Analysis of Corynespora cassiicola Leaf Fall Disease Putative Effectors.</title>
        <authorList>
            <person name="Lopez D."/>
            <person name="Ribeiro S."/>
            <person name="Label P."/>
            <person name="Fumanal B."/>
            <person name="Venisse J.S."/>
            <person name="Kohler A."/>
            <person name="de Oliveira R.R."/>
            <person name="Labutti K."/>
            <person name="Lipzen A."/>
            <person name="Lail K."/>
            <person name="Bauer D."/>
            <person name="Ohm R.A."/>
            <person name="Barry K.W."/>
            <person name="Spatafora J."/>
            <person name="Grigoriev I.V."/>
            <person name="Martin F.M."/>
            <person name="Pujade-Renaud V."/>
        </authorList>
    </citation>
    <scope>NUCLEOTIDE SEQUENCE [LARGE SCALE GENOMIC DNA]</scope>
    <source>
        <strain evidence="1 2">Philippines</strain>
    </source>
</reference>
<accession>A0A2T2P3P8</accession>
<gene>
    <name evidence="1" type="ORF">BS50DRAFT_248308</name>
</gene>
<dbReference type="AlphaFoldDB" id="A0A2T2P3P8"/>
<proteinExistence type="predicted"/>